<evidence type="ECO:0000259" key="2">
    <source>
        <dbReference type="Pfam" id="PF20789"/>
    </source>
</evidence>
<evidence type="ECO:0000313" key="3">
    <source>
        <dbReference type="EMBL" id="MFC3712301.1"/>
    </source>
</evidence>
<dbReference type="InterPro" id="IPR042171">
    <property type="entry name" value="Acyl-CoA_hotdog"/>
</dbReference>
<dbReference type="RefSeq" id="WP_380858902.1">
    <property type="nucleotide sequence ID" value="NZ_JBHRXV010000004.1"/>
</dbReference>
<evidence type="ECO:0000259" key="1">
    <source>
        <dbReference type="Pfam" id="PF13622"/>
    </source>
</evidence>
<dbReference type="Pfam" id="PF13622">
    <property type="entry name" value="4HBT_3"/>
    <property type="match status" value="1"/>
</dbReference>
<dbReference type="InterPro" id="IPR049449">
    <property type="entry name" value="TesB_ACOT8-like_N"/>
</dbReference>
<dbReference type="InterPro" id="IPR029069">
    <property type="entry name" value="HotDog_dom_sf"/>
</dbReference>
<organism evidence="3 4">
    <name type="scientific">Sphingoaurantiacus capsulatus</name>
    <dbReference type="NCBI Taxonomy" id="1771310"/>
    <lineage>
        <taxon>Bacteria</taxon>
        <taxon>Pseudomonadati</taxon>
        <taxon>Pseudomonadota</taxon>
        <taxon>Alphaproteobacteria</taxon>
        <taxon>Sphingomonadales</taxon>
        <taxon>Sphingosinicellaceae</taxon>
        <taxon>Sphingoaurantiacus</taxon>
    </lineage>
</organism>
<dbReference type="Gene3D" id="2.40.160.210">
    <property type="entry name" value="Acyl-CoA thioesterase, double hotdog domain"/>
    <property type="match status" value="1"/>
</dbReference>
<dbReference type="EMBL" id="JBHRXV010000004">
    <property type="protein sequence ID" value="MFC3712301.1"/>
    <property type="molecule type" value="Genomic_DNA"/>
</dbReference>
<dbReference type="SUPFAM" id="SSF54637">
    <property type="entry name" value="Thioesterase/thiol ester dehydrase-isomerase"/>
    <property type="match status" value="2"/>
</dbReference>
<sequence>MTLSKTLATLTADNGLYRACPGDDWRQGRTLYGGIQAALAVEAVQRAYPDLPPLRSAQIAYVGPSAGEIEITPTLLRAGKSSAFISVGVTAEAGAAAQLLLCFGAARDSAHRYTELPMPKVEAPDAYEPFFQPPVAPVFTQHLDSRRAGGATVVTGAKRPELLLWLRHRDDAAPDGPASLLALGDAPPPAAMTMFTDRAPISTMTWSVDVLADSFDGGAWHLLHVVGDTVADGYSSQTMTMWTADGRPVMAARQTVAIYA</sequence>
<feature type="domain" description="Acyl-CoA thioesterase-like N-terminal HotDog" evidence="1">
    <location>
        <begin position="23"/>
        <end position="103"/>
    </location>
</feature>
<feature type="domain" description="Acyl-CoA thioesterase-like C-terminal" evidence="2">
    <location>
        <begin position="128"/>
        <end position="257"/>
    </location>
</feature>
<comment type="caution">
    <text evidence="3">The sequence shown here is derived from an EMBL/GenBank/DDBJ whole genome shotgun (WGS) entry which is preliminary data.</text>
</comment>
<dbReference type="Proteomes" id="UP001595615">
    <property type="component" value="Unassembled WGS sequence"/>
</dbReference>
<gene>
    <name evidence="3" type="ORF">ACFOMD_06955</name>
</gene>
<name>A0ABV7X8Y8_9SPHN</name>
<reference evidence="4" key="1">
    <citation type="journal article" date="2019" name="Int. J. Syst. Evol. Microbiol.">
        <title>The Global Catalogue of Microorganisms (GCM) 10K type strain sequencing project: providing services to taxonomists for standard genome sequencing and annotation.</title>
        <authorList>
            <consortium name="The Broad Institute Genomics Platform"/>
            <consortium name="The Broad Institute Genome Sequencing Center for Infectious Disease"/>
            <person name="Wu L."/>
            <person name="Ma J."/>
        </authorList>
    </citation>
    <scope>NUCLEOTIDE SEQUENCE [LARGE SCALE GENOMIC DNA]</scope>
    <source>
        <strain evidence="4">KCTC 42644</strain>
    </source>
</reference>
<proteinExistence type="predicted"/>
<dbReference type="InterPro" id="IPR049450">
    <property type="entry name" value="ACOT8-like_C"/>
</dbReference>
<dbReference type="Pfam" id="PF20789">
    <property type="entry name" value="4HBT_3C"/>
    <property type="match status" value="1"/>
</dbReference>
<keyword evidence="4" id="KW-1185">Reference proteome</keyword>
<accession>A0ABV7X8Y8</accession>
<evidence type="ECO:0000313" key="4">
    <source>
        <dbReference type="Proteomes" id="UP001595615"/>
    </source>
</evidence>
<protein>
    <submittedName>
        <fullName evidence="3">Acyl-CoA thioesterase</fullName>
    </submittedName>
</protein>